<sequence>MRIASFLPAGTTICFELGLGDEVACVSFECKFPPAAKDKPKVIRCIFNSDDLTSAEIECAVTTNLAASVPLYEIDESLLKDVDVVLIQDLCEVCAIGPPMVLAVLEKLQVQPRVVYLTARTLEGLYKDVMSVATACDVEERGIAMVESMRARVNRVERALVDCTPVKTVCVEWLDPIYNAGHWMPDLVHRAGGYDPLAAPESFSVAVNWTHVAEVRFLLAPTNHHHRQHARRPILVAMWLQAGAEVLVIMPCGFDLARTIKDATETLSSKPGWRDIPAVRSHRVWAFDGNRLFSGASPALVDGLEILASILHPNLYTLGTPYANDFSLLDI</sequence>
<protein>
    <recommendedName>
        <fullName evidence="1">Fe/B12 periplasmic-binding domain-containing protein</fullName>
    </recommendedName>
</protein>
<evidence type="ECO:0000259" key="1">
    <source>
        <dbReference type="Pfam" id="PF01497"/>
    </source>
</evidence>
<dbReference type="VEuPathDB" id="FungiDB:H310_05631"/>
<dbReference type="EMBL" id="KI913960">
    <property type="protein sequence ID" value="ETW03229.1"/>
    <property type="molecule type" value="Genomic_DNA"/>
</dbReference>
<dbReference type="STRING" id="157072.A0A024UAC8"/>
<dbReference type="InterPro" id="IPR051030">
    <property type="entry name" value="Vitamin_B12-ABC_binding"/>
</dbReference>
<dbReference type="Pfam" id="PF01497">
    <property type="entry name" value="Peripla_BP_2"/>
    <property type="match status" value="1"/>
</dbReference>
<proteinExistence type="predicted"/>
<dbReference type="eggNOG" id="ENOG502RY45">
    <property type="taxonomic scope" value="Eukaryota"/>
</dbReference>
<name>A0A024UAC8_9STRA</name>
<dbReference type="GeneID" id="20082681"/>
<reference evidence="2" key="1">
    <citation type="submission" date="2013-12" db="EMBL/GenBank/DDBJ databases">
        <title>The Genome Sequence of Aphanomyces invadans NJM9701.</title>
        <authorList>
            <consortium name="The Broad Institute Genomics Platform"/>
            <person name="Russ C."/>
            <person name="Tyler B."/>
            <person name="van West P."/>
            <person name="Dieguez-Uribeondo J."/>
            <person name="Young S.K."/>
            <person name="Zeng Q."/>
            <person name="Gargeya S."/>
            <person name="Fitzgerald M."/>
            <person name="Abouelleil A."/>
            <person name="Alvarado L."/>
            <person name="Chapman S.B."/>
            <person name="Gainer-Dewar J."/>
            <person name="Goldberg J."/>
            <person name="Griggs A."/>
            <person name="Gujja S."/>
            <person name="Hansen M."/>
            <person name="Howarth C."/>
            <person name="Imamovic A."/>
            <person name="Ireland A."/>
            <person name="Larimer J."/>
            <person name="McCowan C."/>
            <person name="Murphy C."/>
            <person name="Pearson M."/>
            <person name="Poon T.W."/>
            <person name="Priest M."/>
            <person name="Roberts A."/>
            <person name="Saif S."/>
            <person name="Shea T."/>
            <person name="Sykes S."/>
            <person name="Wortman J."/>
            <person name="Nusbaum C."/>
            <person name="Birren B."/>
        </authorList>
    </citation>
    <scope>NUCLEOTIDE SEQUENCE [LARGE SCALE GENOMIC DNA]</scope>
    <source>
        <strain evidence="2">NJM9701</strain>
    </source>
</reference>
<dbReference type="Gene3D" id="3.40.50.1980">
    <property type="entry name" value="Nitrogenase molybdenum iron protein domain"/>
    <property type="match status" value="2"/>
</dbReference>
<accession>A0A024UAC8</accession>
<feature type="domain" description="Fe/B12 periplasmic-binding" evidence="1">
    <location>
        <begin position="107"/>
        <end position="286"/>
    </location>
</feature>
<dbReference type="OrthoDB" id="274765at2759"/>
<organism evidence="2">
    <name type="scientific">Aphanomyces invadans</name>
    <dbReference type="NCBI Taxonomy" id="157072"/>
    <lineage>
        <taxon>Eukaryota</taxon>
        <taxon>Sar</taxon>
        <taxon>Stramenopiles</taxon>
        <taxon>Oomycota</taxon>
        <taxon>Saprolegniomycetes</taxon>
        <taxon>Saprolegniales</taxon>
        <taxon>Verrucalvaceae</taxon>
        <taxon>Aphanomyces</taxon>
    </lineage>
</organism>
<dbReference type="InterPro" id="IPR002491">
    <property type="entry name" value="ABC_transptr_periplasmic_BD"/>
</dbReference>
<dbReference type="SUPFAM" id="SSF53807">
    <property type="entry name" value="Helical backbone' metal receptor"/>
    <property type="match status" value="1"/>
</dbReference>
<dbReference type="AlphaFoldDB" id="A0A024UAC8"/>
<evidence type="ECO:0000313" key="2">
    <source>
        <dbReference type="EMBL" id="ETW03229.1"/>
    </source>
</evidence>
<dbReference type="PANTHER" id="PTHR42860:SF1">
    <property type="entry name" value="VITAMIN B12-BINDING PROTEIN"/>
    <property type="match status" value="1"/>
</dbReference>
<dbReference type="PANTHER" id="PTHR42860">
    <property type="entry name" value="VITAMIN B12-BINDING PROTEIN"/>
    <property type="match status" value="1"/>
</dbReference>
<dbReference type="RefSeq" id="XP_008868613.1">
    <property type="nucleotide sequence ID" value="XM_008870391.1"/>
</dbReference>
<gene>
    <name evidence="2" type="ORF">H310_05631</name>
</gene>